<name>A0A0F8XDL5_9ZZZZ</name>
<protein>
    <submittedName>
        <fullName evidence="1">Uncharacterized protein</fullName>
    </submittedName>
</protein>
<evidence type="ECO:0000313" key="1">
    <source>
        <dbReference type="EMBL" id="KKK66913.1"/>
    </source>
</evidence>
<comment type="caution">
    <text evidence="1">The sequence shown here is derived from an EMBL/GenBank/DDBJ whole genome shotgun (WGS) entry which is preliminary data.</text>
</comment>
<gene>
    <name evidence="1" type="ORF">LCGC14_2959300</name>
</gene>
<sequence>MGKRSIGGCFVAERTYQIVAEEGVERFLSCWPEHTKAGERCQILVQTTHQTVRLGSDFLDSKPFGDSITLWDCALKSNDPGQDDKYRQALMDILPTIEAKIQEVKDGGA</sequence>
<dbReference type="AlphaFoldDB" id="A0A0F8XDL5"/>
<organism evidence="1">
    <name type="scientific">marine sediment metagenome</name>
    <dbReference type="NCBI Taxonomy" id="412755"/>
    <lineage>
        <taxon>unclassified sequences</taxon>
        <taxon>metagenomes</taxon>
        <taxon>ecological metagenomes</taxon>
    </lineage>
</organism>
<reference evidence="1" key="1">
    <citation type="journal article" date="2015" name="Nature">
        <title>Complex archaea that bridge the gap between prokaryotes and eukaryotes.</title>
        <authorList>
            <person name="Spang A."/>
            <person name="Saw J.H."/>
            <person name="Jorgensen S.L."/>
            <person name="Zaremba-Niedzwiedzka K."/>
            <person name="Martijn J."/>
            <person name="Lind A.E."/>
            <person name="van Eijk R."/>
            <person name="Schleper C."/>
            <person name="Guy L."/>
            <person name="Ettema T.J."/>
        </authorList>
    </citation>
    <scope>NUCLEOTIDE SEQUENCE</scope>
</reference>
<dbReference type="EMBL" id="LAZR01059853">
    <property type="protein sequence ID" value="KKK66913.1"/>
    <property type="molecule type" value="Genomic_DNA"/>
</dbReference>
<accession>A0A0F8XDL5</accession>
<proteinExistence type="predicted"/>